<dbReference type="GO" id="GO:0005178">
    <property type="term" value="F:integrin binding"/>
    <property type="evidence" value="ECO:0007669"/>
    <property type="project" value="TreeGrafter"/>
</dbReference>
<dbReference type="EMBL" id="MU864412">
    <property type="protein sequence ID" value="KAK4186925.1"/>
    <property type="molecule type" value="Genomic_DNA"/>
</dbReference>
<evidence type="ECO:0000313" key="4">
    <source>
        <dbReference type="Proteomes" id="UP001302126"/>
    </source>
</evidence>
<dbReference type="Pfam" id="PF13933">
    <property type="entry name" value="HRXXH"/>
    <property type="match status" value="1"/>
</dbReference>
<dbReference type="GO" id="GO:0009986">
    <property type="term" value="C:cell surface"/>
    <property type="evidence" value="ECO:0007669"/>
    <property type="project" value="TreeGrafter"/>
</dbReference>
<reference evidence="3" key="2">
    <citation type="submission" date="2023-05" db="EMBL/GenBank/DDBJ databases">
        <authorList>
            <consortium name="Lawrence Berkeley National Laboratory"/>
            <person name="Steindorff A."/>
            <person name="Hensen N."/>
            <person name="Bonometti L."/>
            <person name="Westerberg I."/>
            <person name="Brannstrom I.O."/>
            <person name="Guillou S."/>
            <person name="Cros-Aarteil S."/>
            <person name="Calhoun S."/>
            <person name="Haridas S."/>
            <person name="Kuo A."/>
            <person name="Mondo S."/>
            <person name="Pangilinan J."/>
            <person name="Riley R."/>
            <person name="Labutti K."/>
            <person name="Andreopoulos B."/>
            <person name="Lipzen A."/>
            <person name="Chen C."/>
            <person name="Yanf M."/>
            <person name="Daum C."/>
            <person name="Ng V."/>
            <person name="Clum A."/>
            <person name="Ohm R."/>
            <person name="Martin F."/>
            <person name="Silar P."/>
            <person name="Natvig D."/>
            <person name="Lalanne C."/>
            <person name="Gautier V."/>
            <person name="Ament-Velasquez S.L."/>
            <person name="Kruys A."/>
            <person name="Hutchinson M.I."/>
            <person name="Powell A.J."/>
            <person name="Barry K."/>
            <person name="Miller A.N."/>
            <person name="Grigoriev I.V."/>
            <person name="Debuchy R."/>
            <person name="Gladieux P."/>
            <person name="Thoren M.H."/>
            <person name="Johannesson H."/>
        </authorList>
    </citation>
    <scope>NUCLEOTIDE SEQUENCE</scope>
    <source>
        <strain evidence="3">PSN309</strain>
    </source>
</reference>
<dbReference type="GO" id="GO:0008270">
    <property type="term" value="F:zinc ion binding"/>
    <property type="evidence" value="ECO:0007669"/>
    <property type="project" value="TreeGrafter"/>
</dbReference>
<dbReference type="GO" id="GO:0008237">
    <property type="term" value="F:metallopeptidase activity"/>
    <property type="evidence" value="ECO:0007669"/>
    <property type="project" value="InterPro"/>
</dbReference>
<proteinExistence type="predicted"/>
<dbReference type="InterPro" id="IPR039124">
    <property type="entry name" value="PRA1-like"/>
</dbReference>
<organism evidence="3 4">
    <name type="scientific">Podospora australis</name>
    <dbReference type="NCBI Taxonomy" id="1536484"/>
    <lineage>
        <taxon>Eukaryota</taxon>
        <taxon>Fungi</taxon>
        <taxon>Dikarya</taxon>
        <taxon>Ascomycota</taxon>
        <taxon>Pezizomycotina</taxon>
        <taxon>Sordariomycetes</taxon>
        <taxon>Sordariomycetidae</taxon>
        <taxon>Sordariales</taxon>
        <taxon>Podosporaceae</taxon>
        <taxon>Podospora</taxon>
    </lineage>
</organism>
<dbReference type="InterPro" id="IPR029482">
    <property type="entry name" value="HRXXH"/>
</dbReference>
<evidence type="ECO:0000313" key="3">
    <source>
        <dbReference type="EMBL" id="KAK4186925.1"/>
    </source>
</evidence>
<keyword evidence="4" id="KW-1185">Reference proteome</keyword>
<sequence>MRSSIFLSLLAGAAASPLAARQESSTSTSAASVASTSIESTTVSLPTATPLFPIHKSCNSTLSRQLSRAFEETVELATHARDHLLKYGASSPFAKKYFGGNTTVTPLGIFSRVASADRGNMTFRCDDPDKNCATQEGWAGHWRGTNATQETVICDLSFTKRRWLDSLCGLGYTVANSPTNTFWATDLLHRTFHVPQISEDAVHHYAEDFAEVLEMAKTTPEKSAFDSDSLIYFATDVYAYEVAAPGVGCSGDEDDVEE</sequence>
<evidence type="ECO:0000256" key="1">
    <source>
        <dbReference type="SAM" id="SignalP"/>
    </source>
</evidence>
<name>A0AAN7AII0_9PEZI</name>
<gene>
    <name evidence="3" type="ORF">QBC35DRAFT_499876</name>
</gene>
<dbReference type="GO" id="GO:0005576">
    <property type="term" value="C:extracellular region"/>
    <property type="evidence" value="ECO:0007669"/>
    <property type="project" value="TreeGrafter"/>
</dbReference>
<dbReference type="PANTHER" id="PTHR39399:SF1">
    <property type="entry name" value="PROTEIN ZPS1"/>
    <property type="match status" value="1"/>
</dbReference>
<accession>A0AAN7AII0</accession>
<dbReference type="Gene3D" id="3.40.390.10">
    <property type="entry name" value="Collagenase (Catalytic Domain)"/>
    <property type="match status" value="1"/>
</dbReference>
<dbReference type="Proteomes" id="UP001302126">
    <property type="component" value="Unassembled WGS sequence"/>
</dbReference>
<comment type="caution">
    <text evidence="3">The sequence shown here is derived from an EMBL/GenBank/DDBJ whole genome shotgun (WGS) entry which is preliminary data.</text>
</comment>
<feature type="chain" id="PRO_5042900634" evidence="1">
    <location>
        <begin position="16"/>
        <end position="258"/>
    </location>
</feature>
<dbReference type="CDD" id="cd11307">
    <property type="entry name" value="M35_Asp_f2_like"/>
    <property type="match status" value="1"/>
</dbReference>
<dbReference type="SUPFAM" id="SSF55486">
    <property type="entry name" value="Metalloproteases ('zincins'), catalytic domain"/>
    <property type="match status" value="1"/>
</dbReference>
<protein>
    <submittedName>
        <fullName evidence="3">Peptidase domain-containing protein</fullName>
    </submittedName>
</protein>
<dbReference type="GO" id="GO:0009277">
    <property type="term" value="C:fungal-type cell wall"/>
    <property type="evidence" value="ECO:0007669"/>
    <property type="project" value="TreeGrafter"/>
</dbReference>
<dbReference type="InterPro" id="IPR024079">
    <property type="entry name" value="MetalloPept_cat_dom_sf"/>
</dbReference>
<dbReference type="AlphaFoldDB" id="A0AAN7AII0"/>
<dbReference type="PANTHER" id="PTHR39399">
    <property type="entry name" value="PROTEIN ZPS1"/>
    <property type="match status" value="1"/>
</dbReference>
<evidence type="ECO:0000259" key="2">
    <source>
        <dbReference type="Pfam" id="PF13933"/>
    </source>
</evidence>
<feature type="signal peptide" evidence="1">
    <location>
        <begin position="1"/>
        <end position="15"/>
    </location>
</feature>
<keyword evidence="1" id="KW-0732">Signal</keyword>
<reference evidence="3" key="1">
    <citation type="journal article" date="2023" name="Mol. Phylogenet. Evol.">
        <title>Genome-scale phylogeny and comparative genomics of the fungal order Sordariales.</title>
        <authorList>
            <person name="Hensen N."/>
            <person name="Bonometti L."/>
            <person name="Westerberg I."/>
            <person name="Brannstrom I.O."/>
            <person name="Guillou S."/>
            <person name="Cros-Aarteil S."/>
            <person name="Calhoun S."/>
            <person name="Haridas S."/>
            <person name="Kuo A."/>
            <person name="Mondo S."/>
            <person name="Pangilinan J."/>
            <person name="Riley R."/>
            <person name="LaButti K."/>
            <person name="Andreopoulos B."/>
            <person name="Lipzen A."/>
            <person name="Chen C."/>
            <person name="Yan M."/>
            <person name="Daum C."/>
            <person name="Ng V."/>
            <person name="Clum A."/>
            <person name="Steindorff A."/>
            <person name="Ohm R.A."/>
            <person name="Martin F."/>
            <person name="Silar P."/>
            <person name="Natvig D.O."/>
            <person name="Lalanne C."/>
            <person name="Gautier V."/>
            <person name="Ament-Velasquez S.L."/>
            <person name="Kruys A."/>
            <person name="Hutchinson M.I."/>
            <person name="Powell A.J."/>
            <person name="Barry K."/>
            <person name="Miller A.N."/>
            <person name="Grigoriev I.V."/>
            <person name="Debuchy R."/>
            <person name="Gladieux P."/>
            <person name="Hiltunen Thoren M."/>
            <person name="Johannesson H."/>
        </authorList>
    </citation>
    <scope>NUCLEOTIDE SEQUENCE</scope>
    <source>
        <strain evidence="3">PSN309</strain>
    </source>
</reference>
<feature type="domain" description="Putative peptidase" evidence="2">
    <location>
        <begin position="9"/>
        <end position="252"/>
    </location>
</feature>